<dbReference type="OrthoDB" id="623670at2759"/>
<accession>A0A8I2YZX5</accession>
<dbReference type="EMBL" id="JAGFBS010000002">
    <property type="protein sequence ID" value="KAG6381194.1"/>
    <property type="molecule type" value="Genomic_DNA"/>
</dbReference>
<dbReference type="InterPro" id="IPR036908">
    <property type="entry name" value="RlpA-like_sf"/>
</dbReference>
<dbReference type="Proteomes" id="UP000683000">
    <property type="component" value="Unassembled WGS sequence"/>
</dbReference>
<feature type="region of interest" description="Disordered" evidence="2">
    <location>
        <begin position="150"/>
        <end position="207"/>
    </location>
</feature>
<gene>
    <name evidence="4" type="ORF">JVT61DRAFT_5597</name>
</gene>
<dbReference type="PROSITE" id="PS51257">
    <property type="entry name" value="PROKAR_LIPOPROTEIN"/>
    <property type="match status" value="1"/>
</dbReference>
<keyword evidence="5" id="KW-1185">Reference proteome</keyword>
<dbReference type="AlphaFoldDB" id="A0A8I2YZX5"/>
<dbReference type="Gene3D" id="2.40.40.10">
    <property type="entry name" value="RlpA-like domain"/>
    <property type="match status" value="1"/>
</dbReference>
<reference evidence="4" key="1">
    <citation type="submission" date="2021-03" db="EMBL/GenBank/DDBJ databases">
        <title>Evolutionary innovations through gain and loss of genes in the ectomycorrhizal Boletales.</title>
        <authorList>
            <person name="Wu G."/>
            <person name="Miyauchi S."/>
            <person name="Morin E."/>
            <person name="Yang Z.-L."/>
            <person name="Xu J."/>
            <person name="Martin F.M."/>
        </authorList>
    </citation>
    <scope>NUCLEOTIDE SEQUENCE</scope>
    <source>
        <strain evidence="4">BR01</strain>
    </source>
</reference>
<organism evidence="4 5">
    <name type="scientific">Boletus reticuloceps</name>
    <dbReference type="NCBI Taxonomy" id="495285"/>
    <lineage>
        <taxon>Eukaryota</taxon>
        <taxon>Fungi</taxon>
        <taxon>Dikarya</taxon>
        <taxon>Basidiomycota</taxon>
        <taxon>Agaricomycotina</taxon>
        <taxon>Agaricomycetes</taxon>
        <taxon>Agaricomycetidae</taxon>
        <taxon>Boletales</taxon>
        <taxon>Boletineae</taxon>
        <taxon>Boletaceae</taxon>
        <taxon>Boletoideae</taxon>
        <taxon>Boletus</taxon>
    </lineage>
</organism>
<sequence>MRSFRLLSLVLPVFLLSCSPVQAEHSYGPEKPRAPHRHINRLTLDAKYKRDANAAFTYFDAGQGACGATNSASDFIVALNSAEYGGGAHCFEMITITINGKTAQAQITDECPGCSVGGLDFSQGLFQYFAPVSVGELYGSWSYNRDIASSSSTLTPSSTSYTPSTTTTSSSTALSTTTTTTSLASTNVPSPTSTTSTTSTVPTSTPQDPQIIAQINLALLELGALLQVSL</sequence>
<dbReference type="PANTHER" id="PTHR31836">
    <property type="match status" value="1"/>
</dbReference>
<evidence type="ECO:0000313" key="5">
    <source>
        <dbReference type="Proteomes" id="UP000683000"/>
    </source>
</evidence>
<comment type="caution">
    <text evidence="4">The sequence shown here is derived from an EMBL/GenBank/DDBJ whole genome shotgun (WGS) entry which is preliminary data.</text>
</comment>
<dbReference type="InterPro" id="IPR051477">
    <property type="entry name" value="Expansin_CellWall"/>
</dbReference>
<feature type="chain" id="PRO_5034092661" evidence="3">
    <location>
        <begin position="24"/>
        <end position="230"/>
    </location>
</feature>
<evidence type="ECO:0000256" key="3">
    <source>
        <dbReference type="SAM" id="SignalP"/>
    </source>
</evidence>
<feature type="compositionally biased region" description="Low complexity" evidence="2">
    <location>
        <begin position="150"/>
        <end position="206"/>
    </location>
</feature>
<protein>
    <submittedName>
        <fullName evidence="4">RlpA-like double-psi beta-barrel-protein domain-containing protein-containing protein</fullName>
    </submittedName>
</protein>
<keyword evidence="1 3" id="KW-0732">Signal</keyword>
<evidence type="ECO:0000256" key="2">
    <source>
        <dbReference type="SAM" id="MobiDB-lite"/>
    </source>
</evidence>
<name>A0A8I2YZX5_9AGAM</name>
<evidence type="ECO:0000313" key="4">
    <source>
        <dbReference type="EMBL" id="KAG6381194.1"/>
    </source>
</evidence>
<proteinExistence type="predicted"/>
<evidence type="ECO:0000256" key="1">
    <source>
        <dbReference type="ARBA" id="ARBA00022729"/>
    </source>
</evidence>
<dbReference type="PANTHER" id="PTHR31836:SF28">
    <property type="entry name" value="SRCR DOMAIN-CONTAINING PROTEIN-RELATED"/>
    <property type="match status" value="1"/>
</dbReference>
<dbReference type="CDD" id="cd22191">
    <property type="entry name" value="DPBB_RlpA_EXP_N-like"/>
    <property type="match status" value="1"/>
</dbReference>
<dbReference type="SUPFAM" id="SSF50685">
    <property type="entry name" value="Barwin-like endoglucanases"/>
    <property type="match status" value="1"/>
</dbReference>
<feature type="signal peptide" evidence="3">
    <location>
        <begin position="1"/>
        <end position="23"/>
    </location>
</feature>